<keyword evidence="5" id="KW-1185">Reference proteome</keyword>
<dbReference type="EC" id="3.2.2.4" evidence="2"/>
<evidence type="ECO:0000256" key="3">
    <source>
        <dbReference type="ARBA" id="ARBA00031983"/>
    </source>
</evidence>
<dbReference type="InterPro" id="IPR052341">
    <property type="entry name" value="LOG_family_nucleotidases"/>
</dbReference>
<protein>
    <recommendedName>
        <fullName evidence="3">AMP nucleosidase</fullName>
        <ecNumber evidence="2">3.2.2.4</ecNumber>
    </recommendedName>
    <alternativeName>
        <fullName evidence="3">AMP nucleosidase</fullName>
    </alternativeName>
</protein>
<proteinExistence type="predicted"/>
<name>A0ABN6V9U2_9HYPH</name>
<evidence type="ECO:0000256" key="1">
    <source>
        <dbReference type="ARBA" id="ARBA00000274"/>
    </source>
</evidence>
<dbReference type="Gene3D" id="3.40.50.450">
    <property type="match status" value="1"/>
</dbReference>
<sequence>MGAAGNLPGERRLAIVTGGGPGIMEAANRGAFDAGAETGGLNIALPREQYPNPYITPELCFHFHYFAMRKLHFVLRARALVAFPGGYGTLDEVFETLTLSQTRVLKPLPIVLVGEAYWRRVFDPDFLIEEGVIAPEDRALFWYAESAQEFGTVSCAGGKRPASR</sequence>
<dbReference type="PANTHER" id="PTHR43393">
    <property type="entry name" value="CYTOKININ RIBOSIDE 5'-MONOPHOSPHATE PHOSPHORIBOHYDROLASE"/>
    <property type="match status" value="1"/>
</dbReference>
<evidence type="ECO:0000313" key="5">
    <source>
        <dbReference type="Proteomes" id="UP001317629"/>
    </source>
</evidence>
<dbReference type="PANTHER" id="PTHR43393:SF3">
    <property type="entry name" value="LYSINE DECARBOXYLASE-LIKE PROTEIN"/>
    <property type="match status" value="1"/>
</dbReference>
<comment type="catalytic activity">
    <reaction evidence="1">
        <text>AMP + H2O = D-ribose 5-phosphate + adenine</text>
        <dbReference type="Rhea" id="RHEA:20129"/>
        <dbReference type="ChEBI" id="CHEBI:15377"/>
        <dbReference type="ChEBI" id="CHEBI:16708"/>
        <dbReference type="ChEBI" id="CHEBI:78346"/>
        <dbReference type="ChEBI" id="CHEBI:456215"/>
        <dbReference type="EC" id="3.2.2.4"/>
    </reaction>
</comment>
<gene>
    <name evidence="4" type="ORF">SS37A_01020</name>
</gene>
<evidence type="ECO:0000313" key="4">
    <source>
        <dbReference type="EMBL" id="BDV32573.1"/>
    </source>
</evidence>
<organism evidence="4 5">
    <name type="scientific">Methylocystis iwaonis</name>
    <dbReference type="NCBI Taxonomy" id="2885079"/>
    <lineage>
        <taxon>Bacteria</taxon>
        <taxon>Pseudomonadati</taxon>
        <taxon>Pseudomonadota</taxon>
        <taxon>Alphaproteobacteria</taxon>
        <taxon>Hyphomicrobiales</taxon>
        <taxon>Methylocystaceae</taxon>
        <taxon>Methylocystis</taxon>
    </lineage>
</organism>
<dbReference type="Pfam" id="PF03641">
    <property type="entry name" value="Lysine_decarbox"/>
    <property type="match status" value="1"/>
</dbReference>
<dbReference type="EMBL" id="AP027142">
    <property type="protein sequence ID" value="BDV32573.1"/>
    <property type="molecule type" value="Genomic_DNA"/>
</dbReference>
<dbReference type="SUPFAM" id="SSF102405">
    <property type="entry name" value="MCP/YpsA-like"/>
    <property type="match status" value="1"/>
</dbReference>
<evidence type="ECO:0000256" key="2">
    <source>
        <dbReference type="ARBA" id="ARBA00011985"/>
    </source>
</evidence>
<reference evidence="4 5" key="1">
    <citation type="journal article" date="2023" name="Int. J. Syst. Evol. Microbiol.">
        <title>Methylocystis iwaonis sp. nov., a type II methane-oxidizing bacterium from surface soil of a rice paddy field in Japan, and emended description of the genus Methylocystis (ex Whittenbury et al. 1970) Bowman et al. 1993.</title>
        <authorList>
            <person name="Kaise H."/>
            <person name="Sawadogo J.B."/>
            <person name="Alam M.S."/>
            <person name="Ueno C."/>
            <person name="Dianou D."/>
            <person name="Shinjo R."/>
            <person name="Asakawa S."/>
        </authorList>
    </citation>
    <scope>NUCLEOTIDE SEQUENCE [LARGE SCALE GENOMIC DNA]</scope>
    <source>
        <strain evidence="4 5">SS37A-Re</strain>
    </source>
</reference>
<dbReference type="Proteomes" id="UP001317629">
    <property type="component" value="Chromosome"/>
</dbReference>
<accession>A0ABN6V9U2</accession>
<dbReference type="InterPro" id="IPR031100">
    <property type="entry name" value="LOG_fam"/>
</dbReference>
<dbReference type="RefSeq" id="WP_281929691.1">
    <property type="nucleotide sequence ID" value="NZ_AP027142.1"/>
</dbReference>